<dbReference type="EMBL" id="OZ034817">
    <property type="protein sequence ID" value="CAL1385999.1"/>
    <property type="molecule type" value="Genomic_DNA"/>
</dbReference>
<keyword evidence="3" id="KW-0238">DNA-binding</keyword>
<reference evidence="7 8" key="1">
    <citation type="submission" date="2024-04" db="EMBL/GenBank/DDBJ databases">
        <authorList>
            <person name="Fracassetti M."/>
        </authorList>
    </citation>
    <scope>NUCLEOTIDE SEQUENCE [LARGE SCALE GENOMIC DNA]</scope>
</reference>
<keyword evidence="4" id="KW-0804">Transcription</keyword>
<evidence type="ECO:0000313" key="7">
    <source>
        <dbReference type="EMBL" id="CAL1385999.1"/>
    </source>
</evidence>
<evidence type="ECO:0000256" key="6">
    <source>
        <dbReference type="SAM" id="MobiDB-lite"/>
    </source>
</evidence>
<evidence type="ECO:0008006" key="9">
    <source>
        <dbReference type="Google" id="ProtNLM"/>
    </source>
</evidence>
<dbReference type="InterPro" id="IPR015300">
    <property type="entry name" value="DNA-bd_pseudobarrel_sf"/>
</dbReference>
<dbReference type="GO" id="GO:0005634">
    <property type="term" value="C:nucleus"/>
    <property type="evidence" value="ECO:0007669"/>
    <property type="project" value="UniProtKB-SubCell"/>
</dbReference>
<dbReference type="SUPFAM" id="SSF101936">
    <property type="entry name" value="DNA-binding pseudobarrel domain"/>
    <property type="match status" value="1"/>
</dbReference>
<keyword evidence="5" id="KW-0539">Nucleus</keyword>
<accession>A0AAV2EJ97</accession>
<dbReference type="Pfam" id="PF03754">
    <property type="entry name" value="At2g31720-like"/>
    <property type="match status" value="1"/>
</dbReference>
<feature type="region of interest" description="Disordered" evidence="6">
    <location>
        <begin position="82"/>
        <end position="110"/>
    </location>
</feature>
<dbReference type="InterPro" id="IPR005508">
    <property type="entry name" value="At2g31720-like"/>
</dbReference>
<proteinExistence type="predicted"/>
<evidence type="ECO:0000256" key="3">
    <source>
        <dbReference type="ARBA" id="ARBA00023125"/>
    </source>
</evidence>
<dbReference type="AlphaFoldDB" id="A0AAV2EJ97"/>
<evidence type="ECO:0000256" key="1">
    <source>
        <dbReference type="ARBA" id="ARBA00004123"/>
    </source>
</evidence>
<evidence type="ECO:0000313" key="8">
    <source>
        <dbReference type="Proteomes" id="UP001497516"/>
    </source>
</evidence>
<dbReference type="GO" id="GO:0003677">
    <property type="term" value="F:DNA binding"/>
    <property type="evidence" value="ECO:0007669"/>
    <property type="project" value="UniProtKB-KW"/>
</dbReference>
<keyword evidence="2" id="KW-0805">Transcription regulation</keyword>
<keyword evidence="8" id="KW-1185">Reference proteome</keyword>
<dbReference type="Gene3D" id="2.40.330.10">
    <property type="entry name" value="DNA-binding pseudobarrel domain"/>
    <property type="match status" value="1"/>
</dbReference>
<gene>
    <name evidence="7" type="ORF">LTRI10_LOCUS27091</name>
</gene>
<dbReference type="Proteomes" id="UP001497516">
    <property type="component" value="Chromosome 4"/>
</dbReference>
<dbReference type="PANTHER" id="PTHR31541:SF25">
    <property type="entry name" value="GAMMA-GLIADIN B"/>
    <property type="match status" value="1"/>
</dbReference>
<comment type="subcellular location">
    <subcellularLocation>
        <location evidence="1">Nucleus</location>
    </subcellularLocation>
</comment>
<feature type="compositionally biased region" description="Basic residues" evidence="6">
    <location>
        <begin position="88"/>
        <end position="102"/>
    </location>
</feature>
<protein>
    <recommendedName>
        <fullName evidence="9">TF-B3 domain-containing protein</fullName>
    </recommendedName>
</protein>
<evidence type="ECO:0000256" key="2">
    <source>
        <dbReference type="ARBA" id="ARBA00023015"/>
    </source>
</evidence>
<organism evidence="7 8">
    <name type="scientific">Linum trigynum</name>
    <dbReference type="NCBI Taxonomy" id="586398"/>
    <lineage>
        <taxon>Eukaryota</taxon>
        <taxon>Viridiplantae</taxon>
        <taxon>Streptophyta</taxon>
        <taxon>Embryophyta</taxon>
        <taxon>Tracheophyta</taxon>
        <taxon>Spermatophyta</taxon>
        <taxon>Magnoliopsida</taxon>
        <taxon>eudicotyledons</taxon>
        <taxon>Gunneridae</taxon>
        <taxon>Pentapetalae</taxon>
        <taxon>rosids</taxon>
        <taxon>fabids</taxon>
        <taxon>Malpighiales</taxon>
        <taxon>Linaceae</taxon>
        <taxon>Linum</taxon>
    </lineage>
</organism>
<evidence type="ECO:0000256" key="4">
    <source>
        <dbReference type="ARBA" id="ARBA00023163"/>
    </source>
</evidence>
<evidence type="ECO:0000256" key="5">
    <source>
        <dbReference type="ARBA" id="ARBA00023242"/>
    </source>
</evidence>
<sequence>MRKQSTLLLKSDDFASVIPQRKWNRFDYLLAVAKFALKKLRQEEEQRNFHLRRRLSHLPPLPPTGRRKFGCFRSIAAEPKKKIEMGKMGKKKKNKKRGRKGRKTQEEALGGMGFCPPLPERFARYIDEVRGREVKMVIQKRLSRSDLDHSQSRLSIPRRAVEEEFLTAEEAAAMGKRWGTHGCRLSGVDARLIVEPGEKEWVVHLKQWGTVGGMGNYVLTSRWNSVVEEVKFEEDDAIQLWSFRVGDEGGGELNLVLVRLGM</sequence>
<dbReference type="PANTHER" id="PTHR31541">
    <property type="entry name" value="B3 DOMAIN PLANT PROTEIN-RELATED"/>
    <property type="match status" value="1"/>
</dbReference>
<name>A0AAV2EJ97_9ROSI</name>